<gene>
    <name evidence="1" type="ORF">M9H77_14802</name>
</gene>
<organism evidence="1 2">
    <name type="scientific">Catharanthus roseus</name>
    <name type="common">Madagascar periwinkle</name>
    <name type="synonym">Vinca rosea</name>
    <dbReference type="NCBI Taxonomy" id="4058"/>
    <lineage>
        <taxon>Eukaryota</taxon>
        <taxon>Viridiplantae</taxon>
        <taxon>Streptophyta</taxon>
        <taxon>Embryophyta</taxon>
        <taxon>Tracheophyta</taxon>
        <taxon>Spermatophyta</taxon>
        <taxon>Magnoliopsida</taxon>
        <taxon>eudicotyledons</taxon>
        <taxon>Gunneridae</taxon>
        <taxon>Pentapetalae</taxon>
        <taxon>asterids</taxon>
        <taxon>lamiids</taxon>
        <taxon>Gentianales</taxon>
        <taxon>Apocynaceae</taxon>
        <taxon>Rauvolfioideae</taxon>
        <taxon>Vinceae</taxon>
        <taxon>Catharanthinae</taxon>
        <taxon>Catharanthus</taxon>
    </lineage>
</organism>
<comment type="caution">
    <text evidence="1">The sequence shown here is derived from an EMBL/GenBank/DDBJ whole genome shotgun (WGS) entry which is preliminary data.</text>
</comment>
<accession>A0ACC0BP74</accession>
<evidence type="ECO:0000313" key="1">
    <source>
        <dbReference type="EMBL" id="KAI5674438.1"/>
    </source>
</evidence>
<protein>
    <submittedName>
        <fullName evidence="1">Uncharacterized protein</fullName>
    </submittedName>
</protein>
<evidence type="ECO:0000313" key="2">
    <source>
        <dbReference type="Proteomes" id="UP001060085"/>
    </source>
</evidence>
<dbReference type="EMBL" id="CM044703">
    <property type="protein sequence ID" value="KAI5674438.1"/>
    <property type="molecule type" value="Genomic_DNA"/>
</dbReference>
<dbReference type="Proteomes" id="UP001060085">
    <property type="component" value="Linkage Group LG03"/>
</dbReference>
<sequence length="644" mass="70796">MIMTIGFCPNIIIRPLVFLIILGLSVFLIIKLCSLTNQLESNLIYKLNDDRSKTFKEIQDCADLLKPLNSSTSSLARALSSSLNGTEITFSIVETKVASPLFLLLSTIPYVSQVAYTGSDGLLFSYYVDEDQDQTFAVFSNASSPLVYYSQPVNRDNGKMFGQAIVLNSSFPIDEANWIQNASDISMPYSSLEKGWNNRDLLFQNTIAMDGRGAISVGYRAQMVIDNFLPLDLHGGYFHLASFDGTELVGTKLPGAQIVVDNGSISIRQINSHGNEDKLITKHSCDRDDDDLRQFTVKIKGLKYKFYCSTFQISGVKLVYSLAFPSDGMESVARNISKLSVALLVLMLVIIVVTLSVSIILILRAARREMFLCAALIKQMESTQQAERKSMNKSIAFASASHDVRGSLAAITGLIDLSLEDAKPNSELAFNLTQISTCATDVLGMLNSVLDTSKIEAGKMQLEEEEFDLAQVLEEVVDMYHPLGSKKGVDVIVDLCDFSVLKFNLVKGDRGKFKQILCNLLSNAIKFTSEGHIVVRTIVKKPSKENAIIASNPSSVLSCLTKLCYKTNGTLSSLDELHPVQQDPNCMEFVFEVEDTGTGIPKDRQKSVFENFVQVKETAFGQEGCGLGLGIVQSLVRNSVAFLS</sequence>
<keyword evidence="2" id="KW-1185">Reference proteome</keyword>
<name>A0ACC0BP74_CATRO</name>
<proteinExistence type="predicted"/>
<reference evidence="2" key="1">
    <citation type="journal article" date="2023" name="Nat. Plants">
        <title>Single-cell RNA sequencing provides a high-resolution roadmap for understanding the multicellular compartmentation of specialized metabolism.</title>
        <authorList>
            <person name="Sun S."/>
            <person name="Shen X."/>
            <person name="Li Y."/>
            <person name="Li Y."/>
            <person name="Wang S."/>
            <person name="Li R."/>
            <person name="Zhang H."/>
            <person name="Shen G."/>
            <person name="Guo B."/>
            <person name="Wei J."/>
            <person name="Xu J."/>
            <person name="St-Pierre B."/>
            <person name="Chen S."/>
            <person name="Sun C."/>
        </authorList>
    </citation>
    <scope>NUCLEOTIDE SEQUENCE [LARGE SCALE GENOMIC DNA]</scope>
</reference>